<evidence type="ECO:0000313" key="3">
    <source>
        <dbReference type="EMBL" id="CAE7363806.1"/>
    </source>
</evidence>
<sequence>MAAEKKARTSNGGSAENLVAAASPLNDRGRSMSPVQTVSTTAAQSRSASGAMTHRGAIPHAWASGEGPAASPRTPRHPVGSELRLGVVVAELQRQGAEDRRLVQRQLDHLDRRLQEQLAMPAASRERWADLQGSVTGLLEEVAGLVRRVEGLDEKLRIRTASCEELLRQRTREVEQQVHSQQQKVQLAVSTFEEMSKRQTAKLRKVVQTSEEHARRMATLEEAYRRPQDTTMRLEGRLSELEGQQASLEEEFRNVAASTASQRLDSLSPSRRAAPIVHADDPGYDVVRALETELATLSKHLASQLDDHSSALASLRVRTDGQEQRLVAAGERLEKVVSPTLEALRAEMQQLRMADRSEMDQRFEHLARRLADSNEEAMSELRDLLQDHQADPAEGAVARLREACAAQDQQLRRLEALVDPGQSAQRDEDFCGLLVRVEGLEHRLELIDEEAISEKADRTELHRLDLAVQEISEPLRRLSQRTATAEARASNLEHKFEQLQVDHSPAPTPTAAATSPMNESFATRASLEALSQELAQAVARIVEMEALVQRPPHPQPASEALEVDASRVSALESSVQVVRKHMEHLEQHLKDQIQNLPARMSSAGEEAAHFEELSARVSKALKLAESSGSNMQSLRFDLVVEQERVGKLAEDMRKMSGRLELAESASEDMRRTVQELPDRSVHEPLSELQPAVQALTERFEASESRTSEALQKMLSSIDKVQVLQNGLEGSNRDLTNLVESLASRVEACEKRPRELAPAPQDLSTIILEAREAAASSVQEKLSEMGHSGKALKEDNEDVLKDMLKALKQELEEQKEQLTDKVTHAQFSASASDLTRKVEASEATVSAGMHDLEAKLAETLRKSKESEDSIREVRSIVDDTIQRVEATEAASKAVREELMNEDAHGEAYALARTCQNDLRGVHSDVADLQASLRSVVRRVEQDAIATAPRKQVSDGARRLELRVEELQKQVVEELEQLAEQQQLLAKVKPSTGGKPDVQDLEQSVERLAAQVAQELQDLKMHQGELGKARVRLQSDAGKAAPEVETKVLELQNKVLQELEALGKQQEELGKAKATMADLSDRVQEVVATVTECKKVTVGLEERLKRLSSIEDRAAEGGTWLCGLF</sequence>
<proteinExistence type="predicted"/>
<evidence type="ECO:0000256" key="2">
    <source>
        <dbReference type="SAM" id="MobiDB-lite"/>
    </source>
</evidence>
<protein>
    <submittedName>
        <fullName evidence="3">Uncharacterized protein</fullName>
    </submittedName>
</protein>
<feature type="coiled-coil region" evidence="1">
    <location>
        <begin position="948"/>
        <end position="1023"/>
    </location>
</feature>
<accession>A0A812QBW0</accession>
<dbReference type="PANTHER" id="PTHR19327">
    <property type="entry name" value="GOLGIN"/>
    <property type="match status" value="1"/>
</dbReference>
<feature type="coiled-coil region" evidence="1">
    <location>
        <begin position="475"/>
        <end position="502"/>
    </location>
</feature>
<dbReference type="PANTHER" id="PTHR19327:SF0">
    <property type="entry name" value="GOLGIN SUBFAMILY A MEMBER 4"/>
    <property type="match status" value="1"/>
</dbReference>
<dbReference type="AlphaFoldDB" id="A0A812QBW0"/>
<gene>
    <name evidence="3" type="ORF">SNAT2548_LOCUS19675</name>
</gene>
<organism evidence="3 4">
    <name type="scientific">Symbiodinium natans</name>
    <dbReference type="NCBI Taxonomy" id="878477"/>
    <lineage>
        <taxon>Eukaryota</taxon>
        <taxon>Sar</taxon>
        <taxon>Alveolata</taxon>
        <taxon>Dinophyceae</taxon>
        <taxon>Suessiales</taxon>
        <taxon>Symbiodiniaceae</taxon>
        <taxon>Symbiodinium</taxon>
    </lineage>
</organism>
<feature type="region of interest" description="Disordered" evidence="2">
    <location>
        <begin position="1"/>
        <end position="54"/>
    </location>
</feature>
<name>A0A812QBW0_9DINO</name>
<comment type="caution">
    <text evidence="3">The sequence shown here is derived from an EMBL/GenBank/DDBJ whole genome shotgun (WGS) entry which is preliminary data.</text>
</comment>
<evidence type="ECO:0000256" key="1">
    <source>
        <dbReference type="SAM" id="Coils"/>
    </source>
</evidence>
<feature type="coiled-coil region" evidence="1">
    <location>
        <begin position="789"/>
        <end position="868"/>
    </location>
</feature>
<evidence type="ECO:0000313" key="4">
    <source>
        <dbReference type="Proteomes" id="UP000604046"/>
    </source>
</evidence>
<feature type="compositionally biased region" description="Polar residues" evidence="2">
    <location>
        <begin position="33"/>
        <end position="50"/>
    </location>
</feature>
<feature type="coiled-coil region" evidence="1">
    <location>
        <begin position="356"/>
        <end position="417"/>
    </location>
</feature>
<keyword evidence="4" id="KW-1185">Reference proteome</keyword>
<dbReference type="Proteomes" id="UP000604046">
    <property type="component" value="Unassembled WGS sequence"/>
</dbReference>
<dbReference type="OrthoDB" id="427461at2759"/>
<keyword evidence="1" id="KW-0175">Coiled coil</keyword>
<dbReference type="EMBL" id="CAJNDS010002186">
    <property type="protein sequence ID" value="CAE7363806.1"/>
    <property type="molecule type" value="Genomic_DNA"/>
</dbReference>
<reference evidence="3" key="1">
    <citation type="submission" date="2021-02" db="EMBL/GenBank/DDBJ databases">
        <authorList>
            <person name="Dougan E. K."/>
            <person name="Rhodes N."/>
            <person name="Thang M."/>
            <person name="Chan C."/>
        </authorList>
    </citation>
    <scope>NUCLEOTIDE SEQUENCE</scope>
</reference>
<feature type="coiled-coil region" evidence="1">
    <location>
        <begin position="231"/>
        <end position="258"/>
    </location>
</feature>